<sequence>MGKTSKVCQVCPRRHTVDIPILEKRRPVYIGSVCSSNSNEQLLIAPSPSIQRDTLSDASNFSSNGSCGGSGSFRLTVLDLQYANEGFLSHATSTRSQSCRTLEAIVLIHEGPRNFACTADGDDQTQTAGRRNEIMRLRFHCLCLDGRASLACRLVHGGSSAKDGTGRLWFLLFFVVLERNRRGAPMELNG</sequence>
<gene>
    <name evidence="1" type="ORF">GCK32_007472</name>
</gene>
<keyword evidence="2" id="KW-1185">Reference proteome</keyword>
<comment type="caution">
    <text evidence="1">The sequence shown here is derived from an EMBL/GenBank/DDBJ whole genome shotgun (WGS) entry which is preliminary data.</text>
</comment>
<reference evidence="1 2" key="1">
    <citation type="submission" date="2019-10" db="EMBL/GenBank/DDBJ databases">
        <title>Assembly and Annotation for the nematode Trichostrongylus colubriformis.</title>
        <authorList>
            <person name="Martin J."/>
        </authorList>
    </citation>
    <scope>NUCLEOTIDE SEQUENCE [LARGE SCALE GENOMIC DNA]</scope>
    <source>
        <strain evidence="1">G859</strain>
        <tissue evidence="1">Whole worm</tissue>
    </source>
</reference>
<evidence type="ECO:0000313" key="1">
    <source>
        <dbReference type="EMBL" id="KAK5967369.1"/>
    </source>
</evidence>
<dbReference type="AlphaFoldDB" id="A0AAN8IWL9"/>
<organism evidence="1 2">
    <name type="scientific">Trichostrongylus colubriformis</name>
    <name type="common">Black scour worm</name>
    <dbReference type="NCBI Taxonomy" id="6319"/>
    <lineage>
        <taxon>Eukaryota</taxon>
        <taxon>Metazoa</taxon>
        <taxon>Ecdysozoa</taxon>
        <taxon>Nematoda</taxon>
        <taxon>Chromadorea</taxon>
        <taxon>Rhabditida</taxon>
        <taxon>Rhabditina</taxon>
        <taxon>Rhabditomorpha</taxon>
        <taxon>Strongyloidea</taxon>
        <taxon>Trichostrongylidae</taxon>
        <taxon>Trichostrongylus</taxon>
    </lineage>
</organism>
<accession>A0AAN8IWL9</accession>
<proteinExistence type="predicted"/>
<dbReference type="Proteomes" id="UP001331761">
    <property type="component" value="Unassembled WGS sequence"/>
</dbReference>
<evidence type="ECO:0000313" key="2">
    <source>
        <dbReference type="Proteomes" id="UP001331761"/>
    </source>
</evidence>
<feature type="non-terminal residue" evidence="1">
    <location>
        <position position="190"/>
    </location>
</feature>
<protein>
    <submittedName>
        <fullName evidence="1">Uncharacterized protein</fullName>
    </submittedName>
</protein>
<name>A0AAN8IWL9_TRICO</name>
<dbReference type="EMBL" id="WIXE01022564">
    <property type="protein sequence ID" value="KAK5967369.1"/>
    <property type="molecule type" value="Genomic_DNA"/>
</dbReference>